<keyword evidence="7 10" id="KW-0464">Manganese</keyword>
<dbReference type="NCBIfam" id="TIGR02150">
    <property type="entry name" value="IPP_isom_1"/>
    <property type="match status" value="1"/>
</dbReference>
<dbReference type="EMBL" id="JAEKPD010000001">
    <property type="protein sequence ID" value="MBJ3761435.1"/>
    <property type="molecule type" value="Genomic_DNA"/>
</dbReference>
<dbReference type="InterPro" id="IPR015797">
    <property type="entry name" value="NUDIX_hydrolase-like_dom_sf"/>
</dbReference>
<feature type="binding site" evidence="10">
    <location>
        <position position="107"/>
    </location>
    <ligand>
        <name>Mn(2+)</name>
        <dbReference type="ChEBI" id="CHEBI:29035"/>
    </ligand>
</feature>
<dbReference type="GO" id="GO:0046872">
    <property type="term" value="F:metal ion binding"/>
    <property type="evidence" value="ECO:0007669"/>
    <property type="project" value="UniProtKB-KW"/>
</dbReference>
<dbReference type="Proteomes" id="UP000642488">
    <property type="component" value="Unassembled WGS sequence"/>
</dbReference>
<dbReference type="Pfam" id="PF00293">
    <property type="entry name" value="NUDIX"/>
    <property type="match status" value="1"/>
</dbReference>
<keyword evidence="9 10" id="KW-0413">Isomerase</keyword>
<keyword evidence="5 10" id="KW-0479">Metal-binding</keyword>
<dbReference type="InterPro" id="IPR000086">
    <property type="entry name" value="NUDIX_hydrolase_dom"/>
</dbReference>
<proteinExistence type="inferred from homology"/>
<keyword evidence="14" id="KW-1185">Reference proteome</keyword>
<feature type="binding site" evidence="10">
    <location>
        <position position="61"/>
    </location>
    <ligand>
        <name>Mn(2+)</name>
        <dbReference type="ChEBI" id="CHEBI:29035"/>
    </ligand>
</feature>
<dbReference type="CDD" id="cd02885">
    <property type="entry name" value="NUDIX_IPP_Isomerase"/>
    <property type="match status" value="1"/>
</dbReference>
<feature type="active site" evidence="10 11">
    <location>
        <position position="59"/>
    </location>
</feature>
<feature type="binding site" evidence="10">
    <location>
        <position position="79"/>
    </location>
    <ligand>
        <name>Mg(2+)</name>
        <dbReference type="ChEBI" id="CHEBI:18420"/>
    </ligand>
</feature>
<comment type="subcellular location">
    <subcellularLocation>
        <location evidence="10">Cytoplasm</location>
    </subcellularLocation>
</comment>
<comment type="cofactor">
    <cofactor evidence="10">
        <name>Mg(2+)</name>
        <dbReference type="ChEBI" id="CHEBI:18420"/>
    </cofactor>
    <text evidence="10">Binds 1 Mg(2+) ion per subunit. The magnesium ion binds only when substrate is bound.</text>
</comment>
<gene>
    <name evidence="10 13" type="primary">idi</name>
    <name evidence="13" type="ORF">ILP92_01545</name>
</gene>
<keyword evidence="6 10" id="KW-0460">Magnesium</keyword>
<evidence type="ECO:0000256" key="8">
    <source>
        <dbReference type="ARBA" id="ARBA00023229"/>
    </source>
</evidence>
<comment type="catalytic activity">
    <reaction evidence="10">
        <text>isopentenyl diphosphate = dimethylallyl diphosphate</text>
        <dbReference type="Rhea" id="RHEA:23284"/>
        <dbReference type="ChEBI" id="CHEBI:57623"/>
        <dbReference type="ChEBI" id="CHEBI:128769"/>
        <dbReference type="EC" id="5.3.3.2"/>
    </reaction>
</comment>
<dbReference type="GO" id="GO:0005737">
    <property type="term" value="C:cytoplasm"/>
    <property type="evidence" value="ECO:0007669"/>
    <property type="project" value="UniProtKB-SubCell"/>
</dbReference>
<dbReference type="GO" id="GO:0009240">
    <property type="term" value="P:isopentenyl diphosphate biosynthetic process"/>
    <property type="evidence" value="ECO:0007669"/>
    <property type="project" value="TreeGrafter"/>
</dbReference>
<keyword evidence="8 10" id="KW-0414">Isoprene biosynthesis</keyword>
<dbReference type="PANTHER" id="PTHR10885:SF0">
    <property type="entry name" value="ISOPENTENYL-DIPHOSPHATE DELTA-ISOMERASE"/>
    <property type="match status" value="1"/>
</dbReference>
<comment type="pathway">
    <text evidence="1 10">Isoprenoid biosynthesis; dimethylallyl diphosphate biosynthesis; dimethylallyl diphosphate from isopentenyl diphosphate: step 1/1.</text>
</comment>
<organism evidence="13 14">
    <name type="scientific">Palleronia pontilimi</name>
    <dbReference type="NCBI Taxonomy" id="1964209"/>
    <lineage>
        <taxon>Bacteria</taxon>
        <taxon>Pseudomonadati</taxon>
        <taxon>Pseudomonadota</taxon>
        <taxon>Alphaproteobacteria</taxon>
        <taxon>Rhodobacterales</taxon>
        <taxon>Roseobacteraceae</taxon>
        <taxon>Palleronia</taxon>
    </lineage>
</organism>
<dbReference type="Gene3D" id="3.90.79.10">
    <property type="entry name" value="Nucleoside Triphosphate Pyrophosphohydrolase"/>
    <property type="match status" value="1"/>
</dbReference>
<dbReference type="PROSITE" id="PS51462">
    <property type="entry name" value="NUDIX"/>
    <property type="match status" value="1"/>
</dbReference>
<evidence type="ECO:0000256" key="7">
    <source>
        <dbReference type="ARBA" id="ARBA00023211"/>
    </source>
</evidence>
<evidence type="ECO:0000256" key="4">
    <source>
        <dbReference type="ARBA" id="ARBA00022490"/>
    </source>
</evidence>
<evidence type="ECO:0000256" key="10">
    <source>
        <dbReference type="HAMAP-Rule" id="MF_00202"/>
    </source>
</evidence>
<comment type="caution">
    <text evidence="13">The sequence shown here is derived from an EMBL/GenBank/DDBJ whole genome shotgun (WGS) entry which is preliminary data.</text>
</comment>
<dbReference type="InterPro" id="IPR011876">
    <property type="entry name" value="IsopentenylPP_isomerase_typ1"/>
</dbReference>
<evidence type="ECO:0000256" key="1">
    <source>
        <dbReference type="ARBA" id="ARBA00004826"/>
    </source>
</evidence>
<dbReference type="AlphaFoldDB" id="A0A934IF28"/>
<name>A0A934IF28_9RHOB</name>
<comment type="cofactor">
    <cofactor evidence="10">
        <name>Mn(2+)</name>
        <dbReference type="ChEBI" id="CHEBI:29035"/>
    </cofactor>
    <text evidence="10">Binds 1 Mn(2+) ion per subunit.</text>
</comment>
<accession>A0A934IF28</accession>
<feature type="domain" description="Nudix hydrolase" evidence="12">
    <location>
        <begin position="23"/>
        <end position="157"/>
    </location>
</feature>
<feature type="active site" evidence="10 11">
    <location>
        <position position="107"/>
    </location>
</feature>
<dbReference type="GO" id="GO:0050992">
    <property type="term" value="P:dimethylallyl diphosphate biosynthetic process"/>
    <property type="evidence" value="ECO:0007669"/>
    <property type="project" value="UniProtKB-UniRule"/>
</dbReference>
<evidence type="ECO:0000259" key="12">
    <source>
        <dbReference type="PROSITE" id="PS51462"/>
    </source>
</evidence>
<evidence type="ECO:0000256" key="2">
    <source>
        <dbReference type="ARBA" id="ARBA00007579"/>
    </source>
</evidence>
<feature type="binding site" evidence="10">
    <location>
        <position position="19"/>
    </location>
    <ligand>
        <name>Mn(2+)</name>
        <dbReference type="ChEBI" id="CHEBI:29035"/>
    </ligand>
</feature>
<keyword evidence="4 10" id="KW-0963">Cytoplasm</keyword>
<feature type="binding site" evidence="10">
    <location>
        <position position="25"/>
    </location>
    <ligand>
        <name>Mn(2+)</name>
        <dbReference type="ChEBI" id="CHEBI:29035"/>
    </ligand>
</feature>
<dbReference type="NCBIfam" id="NF002995">
    <property type="entry name" value="PRK03759.1"/>
    <property type="match status" value="1"/>
</dbReference>
<comment type="function">
    <text evidence="10">Catalyzes the 1,3-allylic rearrangement of the homoallylic substrate isopentenyl (IPP) to its highly electrophilic allylic isomer, dimethylallyl diphosphate (DMAPP).</text>
</comment>
<evidence type="ECO:0000256" key="3">
    <source>
        <dbReference type="ARBA" id="ARBA00012057"/>
    </source>
</evidence>
<dbReference type="PIRSF" id="PIRSF018427">
    <property type="entry name" value="Isopntndiph_ism"/>
    <property type="match status" value="1"/>
</dbReference>
<reference evidence="13" key="1">
    <citation type="submission" date="2020-12" db="EMBL/GenBank/DDBJ databases">
        <title>Bacterial taxonomy.</title>
        <authorList>
            <person name="Pan X."/>
        </authorList>
    </citation>
    <scope>NUCLEOTIDE SEQUENCE</scope>
    <source>
        <strain evidence="13">KCTC 52957</strain>
    </source>
</reference>
<dbReference type="PANTHER" id="PTHR10885">
    <property type="entry name" value="ISOPENTENYL-DIPHOSPHATE DELTA-ISOMERASE"/>
    <property type="match status" value="1"/>
</dbReference>
<evidence type="ECO:0000256" key="6">
    <source>
        <dbReference type="ARBA" id="ARBA00022842"/>
    </source>
</evidence>
<protein>
    <recommendedName>
        <fullName evidence="3 10">Isopentenyl-diphosphate Delta-isomerase</fullName>
        <shortName evidence="10">IPP isomerase</shortName>
        <ecNumber evidence="3 10">5.3.3.2</ecNumber>
    </recommendedName>
    <alternativeName>
        <fullName evidence="10">IPP:DMAPP isomerase</fullName>
    </alternativeName>
    <alternativeName>
        <fullName evidence="10">Isopentenyl pyrophosphate isomerase</fullName>
    </alternativeName>
</protein>
<dbReference type="RefSeq" id="WP_198914600.1">
    <property type="nucleotide sequence ID" value="NZ_JAEKPD010000001.1"/>
</dbReference>
<dbReference type="EC" id="5.3.3.2" evidence="3 10"/>
<feature type="binding site" evidence="10">
    <location>
        <position position="105"/>
    </location>
    <ligand>
        <name>Mn(2+)</name>
        <dbReference type="ChEBI" id="CHEBI:29035"/>
    </ligand>
</feature>
<dbReference type="GO" id="GO:0004452">
    <property type="term" value="F:isopentenyl-diphosphate delta-isomerase activity"/>
    <property type="evidence" value="ECO:0007669"/>
    <property type="project" value="UniProtKB-UniRule"/>
</dbReference>
<sequence>MIPAWIDGVLTPVEKLKAHQRGLRHRAISVFVMDGDAVLLQQRALGKYHTPGLWTNTCCTHPHWGEDGLDCAVRRLSEELGIVGVTPEFQLTAEYRAPVGGGLIEHEVVEIYTAPADRDLTLSLNPDEVAAVRWVSLPALRAEVADHPDHFTPWLRIYLDRHATSIFGQLADRSDPAQLRSSEAI</sequence>
<dbReference type="SUPFAM" id="SSF55811">
    <property type="entry name" value="Nudix"/>
    <property type="match status" value="1"/>
</dbReference>
<evidence type="ECO:0000313" key="13">
    <source>
        <dbReference type="EMBL" id="MBJ3761435.1"/>
    </source>
</evidence>
<dbReference type="HAMAP" id="MF_00202">
    <property type="entry name" value="Idi"/>
    <property type="match status" value="1"/>
</dbReference>
<comment type="similarity">
    <text evidence="2 10">Belongs to the IPP isomerase type 1 family.</text>
</comment>
<dbReference type="InterPro" id="IPR056375">
    <property type="entry name" value="Idi_bact"/>
</dbReference>
<evidence type="ECO:0000256" key="5">
    <source>
        <dbReference type="ARBA" id="ARBA00022723"/>
    </source>
</evidence>
<evidence type="ECO:0000256" key="11">
    <source>
        <dbReference type="PIRSR" id="PIRSR018427-1"/>
    </source>
</evidence>
<evidence type="ECO:0000313" key="14">
    <source>
        <dbReference type="Proteomes" id="UP000642488"/>
    </source>
</evidence>
<evidence type="ECO:0000256" key="9">
    <source>
        <dbReference type="ARBA" id="ARBA00023235"/>
    </source>
</evidence>